<comment type="caution">
    <text evidence="1">The sequence shown here is derived from an EMBL/GenBank/DDBJ whole genome shotgun (WGS) entry which is preliminary data.</text>
</comment>
<dbReference type="SUPFAM" id="SSF50341">
    <property type="entry name" value="CheW-like"/>
    <property type="match status" value="1"/>
</dbReference>
<evidence type="ECO:0008006" key="3">
    <source>
        <dbReference type="Google" id="ProtNLM"/>
    </source>
</evidence>
<sequence length="134" mass="13495">MSSALPPPVLVFQVGPRLFAAQAAEVERIGPALAGAPDVVGASCLGEPFTARRELVVRGAGAALAVDLVLGLRQPGAADLCPLPPFAAACLASRAVRGLVLLDGAPTPLVDLPTLLQEALLRAAAPSPGDMHHA</sequence>
<proteinExistence type="predicted"/>
<dbReference type="AlphaFoldDB" id="A0A7I9VHR3"/>
<dbReference type="InterPro" id="IPR036061">
    <property type="entry name" value="CheW-like_dom_sf"/>
</dbReference>
<gene>
    <name evidence="1" type="ORF">AMYX_04190</name>
</gene>
<dbReference type="GO" id="GO:0006935">
    <property type="term" value="P:chemotaxis"/>
    <property type="evidence" value="ECO:0007669"/>
    <property type="project" value="InterPro"/>
</dbReference>
<dbReference type="EMBL" id="BJTG01000001">
    <property type="protein sequence ID" value="GEJ55678.1"/>
    <property type="molecule type" value="Genomic_DNA"/>
</dbReference>
<evidence type="ECO:0000313" key="1">
    <source>
        <dbReference type="EMBL" id="GEJ55678.1"/>
    </source>
</evidence>
<dbReference type="GO" id="GO:0007165">
    <property type="term" value="P:signal transduction"/>
    <property type="evidence" value="ECO:0007669"/>
    <property type="project" value="InterPro"/>
</dbReference>
<dbReference type="Proteomes" id="UP000503640">
    <property type="component" value="Unassembled WGS sequence"/>
</dbReference>
<dbReference type="RefSeq" id="WP_235969407.1">
    <property type="nucleotide sequence ID" value="NZ_BJTG01000001.1"/>
</dbReference>
<accession>A0A7I9VHR3</accession>
<organism evidence="1 2">
    <name type="scientific">Anaeromyxobacter diazotrophicus</name>
    <dbReference type="NCBI Taxonomy" id="2590199"/>
    <lineage>
        <taxon>Bacteria</taxon>
        <taxon>Pseudomonadati</taxon>
        <taxon>Myxococcota</taxon>
        <taxon>Myxococcia</taxon>
        <taxon>Myxococcales</taxon>
        <taxon>Cystobacterineae</taxon>
        <taxon>Anaeromyxobacteraceae</taxon>
        <taxon>Anaeromyxobacter</taxon>
    </lineage>
</organism>
<reference evidence="2" key="1">
    <citation type="journal article" date="2020" name="Appl. Environ. Microbiol.">
        <title>Diazotrophic Anaeromyxobacter Isolates from Soils.</title>
        <authorList>
            <person name="Masuda Y."/>
            <person name="Yamanaka H."/>
            <person name="Xu Z.X."/>
            <person name="Shiratori Y."/>
            <person name="Aono T."/>
            <person name="Amachi S."/>
            <person name="Senoo K."/>
            <person name="Itoh H."/>
        </authorList>
    </citation>
    <scope>NUCLEOTIDE SEQUENCE [LARGE SCALE GENOMIC DNA]</scope>
    <source>
        <strain evidence="2">R267</strain>
    </source>
</reference>
<evidence type="ECO:0000313" key="2">
    <source>
        <dbReference type="Proteomes" id="UP000503640"/>
    </source>
</evidence>
<protein>
    <recommendedName>
        <fullName evidence="3">Chemotaxis signal transduction protein</fullName>
    </recommendedName>
</protein>
<keyword evidence="2" id="KW-1185">Reference proteome</keyword>
<name>A0A7I9VHR3_9BACT</name>